<dbReference type="Gene3D" id="1.10.510.10">
    <property type="entry name" value="Transferase(Phosphotransferase) domain 1"/>
    <property type="match status" value="1"/>
</dbReference>
<dbReference type="GO" id="GO:0005737">
    <property type="term" value="C:cytoplasm"/>
    <property type="evidence" value="ECO:0007669"/>
    <property type="project" value="TreeGrafter"/>
</dbReference>
<dbReference type="AlphaFoldDB" id="A0A9P6AXE2"/>
<dbReference type="Proteomes" id="UP000886523">
    <property type="component" value="Unassembled WGS sequence"/>
</dbReference>
<reference evidence="3" key="1">
    <citation type="journal article" date="2020" name="Nat. Commun.">
        <title>Large-scale genome sequencing of mycorrhizal fungi provides insights into the early evolution of symbiotic traits.</title>
        <authorList>
            <person name="Miyauchi S."/>
            <person name="Kiss E."/>
            <person name="Kuo A."/>
            <person name="Drula E."/>
            <person name="Kohler A."/>
            <person name="Sanchez-Garcia M."/>
            <person name="Morin E."/>
            <person name="Andreopoulos B."/>
            <person name="Barry K.W."/>
            <person name="Bonito G."/>
            <person name="Buee M."/>
            <person name="Carver A."/>
            <person name="Chen C."/>
            <person name="Cichocki N."/>
            <person name="Clum A."/>
            <person name="Culley D."/>
            <person name="Crous P.W."/>
            <person name="Fauchery L."/>
            <person name="Girlanda M."/>
            <person name="Hayes R.D."/>
            <person name="Keri Z."/>
            <person name="LaButti K."/>
            <person name="Lipzen A."/>
            <person name="Lombard V."/>
            <person name="Magnuson J."/>
            <person name="Maillard F."/>
            <person name="Murat C."/>
            <person name="Nolan M."/>
            <person name="Ohm R.A."/>
            <person name="Pangilinan J."/>
            <person name="Pereira M.F."/>
            <person name="Perotto S."/>
            <person name="Peter M."/>
            <person name="Pfister S."/>
            <person name="Riley R."/>
            <person name="Sitrit Y."/>
            <person name="Stielow J.B."/>
            <person name="Szollosi G."/>
            <person name="Zifcakova L."/>
            <person name="Stursova M."/>
            <person name="Spatafora J.W."/>
            <person name="Tedersoo L."/>
            <person name="Vaario L.M."/>
            <person name="Yamada A."/>
            <person name="Yan M."/>
            <person name="Wang P."/>
            <person name="Xu J."/>
            <person name="Bruns T."/>
            <person name="Baldrian P."/>
            <person name="Vilgalys R."/>
            <person name="Dunand C."/>
            <person name="Henrissat B."/>
            <person name="Grigoriev I.V."/>
            <person name="Hibbett D."/>
            <person name="Nagy L.G."/>
            <person name="Martin F.M."/>
        </authorList>
    </citation>
    <scope>NUCLEOTIDE SEQUENCE</scope>
    <source>
        <strain evidence="3">UP504</strain>
    </source>
</reference>
<dbReference type="GO" id="GO:0044773">
    <property type="term" value="P:mitotic DNA damage checkpoint signaling"/>
    <property type="evidence" value="ECO:0007669"/>
    <property type="project" value="TreeGrafter"/>
</dbReference>
<proteinExistence type="predicted"/>
<evidence type="ECO:0000259" key="2">
    <source>
        <dbReference type="PROSITE" id="PS50011"/>
    </source>
</evidence>
<dbReference type="GO" id="GO:0004674">
    <property type="term" value="F:protein serine/threonine kinase activity"/>
    <property type="evidence" value="ECO:0007669"/>
    <property type="project" value="TreeGrafter"/>
</dbReference>
<evidence type="ECO:0000256" key="1">
    <source>
        <dbReference type="SAM" id="SignalP"/>
    </source>
</evidence>
<comment type="caution">
    <text evidence="3">The sequence shown here is derived from an EMBL/GenBank/DDBJ whole genome shotgun (WGS) entry which is preliminary data.</text>
</comment>
<keyword evidence="1" id="KW-0732">Signal</keyword>
<feature type="chain" id="PRO_5040478048" description="Protein kinase domain-containing protein" evidence="1">
    <location>
        <begin position="17"/>
        <end position="479"/>
    </location>
</feature>
<evidence type="ECO:0000313" key="3">
    <source>
        <dbReference type="EMBL" id="KAF9513120.1"/>
    </source>
</evidence>
<evidence type="ECO:0000313" key="4">
    <source>
        <dbReference type="Proteomes" id="UP000886523"/>
    </source>
</evidence>
<accession>A0A9P6AXE2</accession>
<dbReference type="OrthoDB" id="2985259at2759"/>
<feature type="signal peptide" evidence="1">
    <location>
        <begin position="1"/>
        <end position="16"/>
    </location>
</feature>
<gene>
    <name evidence="3" type="ORF">BS47DRAFT_1459789</name>
</gene>
<dbReference type="InterPro" id="IPR011009">
    <property type="entry name" value="Kinase-like_dom_sf"/>
</dbReference>
<dbReference type="GO" id="GO:0005524">
    <property type="term" value="F:ATP binding"/>
    <property type="evidence" value="ECO:0007669"/>
    <property type="project" value="InterPro"/>
</dbReference>
<dbReference type="PANTHER" id="PTHR44167">
    <property type="entry name" value="OVARIAN-SPECIFIC SERINE/THREONINE-PROTEIN KINASE LOK-RELATED"/>
    <property type="match status" value="1"/>
</dbReference>
<name>A0A9P6AXE2_9AGAM</name>
<sequence>MGLIFLLLHLTLYFDAGVWLIRQASYYFSIPSGIPRSTNLVHLAFVAYGARASGVWLGRFTSWGGRSAVFARLPAGGTASSELDCLGEVKNDQESPSEIPPSLLSSLPRTLLDWRNTDVYPPRKVWDPLQAWFATRGLHLFKADDPNSAFFGAVFPTDPTIRAPDGNYIYTGNPESCLFQFTRCQKPIHCFAQTVDGRYVLIRLIAKGDFGHEELDILQKVAMGPLSFLGENHCLPMAQQLTLQDMTFGVFPAVTEGFGFPWYHAISEVFDATIQLLEALNFLHRHLIAHRDIGADNILINFVGGKRPITPDLPFRSLFPVRYYFIDFELAVRFAETSPVEDRVVTGLPIKRLGSDDPDDYGRDIAPEMLSDAPYNPFQTDVFQMGIMFYNYFRLLKEDAPGLVAIFERMAAAEPNARPTAGEALDMVRACEKTLTRAQLALPVPEASLPDRNYTERLKRKVAKAKAKSEALVAFQNAI</sequence>
<dbReference type="SMART" id="SM00220">
    <property type="entry name" value="S_TKc"/>
    <property type="match status" value="1"/>
</dbReference>
<dbReference type="InterPro" id="IPR000719">
    <property type="entry name" value="Prot_kinase_dom"/>
</dbReference>
<dbReference type="PANTHER" id="PTHR44167:SF25">
    <property type="entry name" value="PROTEIN KINASE DOMAIN CONTAINING PROTEIN"/>
    <property type="match status" value="1"/>
</dbReference>
<protein>
    <recommendedName>
        <fullName evidence="2">Protein kinase domain-containing protein</fullName>
    </recommendedName>
</protein>
<feature type="domain" description="Protein kinase" evidence="2">
    <location>
        <begin position="140"/>
        <end position="479"/>
    </location>
</feature>
<dbReference type="EMBL" id="MU128977">
    <property type="protein sequence ID" value="KAF9513120.1"/>
    <property type="molecule type" value="Genomic_DNA"/>
</dbReference>
<keyword evidence="4" id="KW-1185">Reference proteome</keyword>
<organism evidence="3 4">
    <name type="scientific">Hydnum rufescens UP504</name>
    <dbReference type="NCBI Taxonomy" id="1448309"/>
    <lineage>
        <taxon>Eukaryota</taxon>
        <taxon>Fungi</taxon>
        <taxon>Dikarya</taxon>
        <taxon>Basidiomycota</taxon>
        <taxon>Agaricomycotina</taxon>
        <taxon>Agaricomycetes</taxon>
        <taxon>Cantharellales</taxon>
        <taxon>Hydnaceae</taxon>
        <taxon>Hydnum</taxon>
    </lineage>
</organism>
<dbReference type="PROSITE" id="PS50011">
    <property type="entry name" value="PROTEIN_KINASE_DOM"/>
    <property type="match status" value="1"/>
</dbReference>
<dbReference type="SUPFAM" id="SSF56112">
    <property type="entry name" value="Protein kinase-like (PK-like)"/>
    <property type="match status" value="1"/>
</dbReference>
<dbReference type="GO" id="GO:0005634">
    <property type="term" value="C:nucleus"/>
    <property type="evidence" value="ECO:0007669"/>
    <property type="project" value="TreeGrafter"/>
</dbReference>